<evidence type="ECO:0000256" key="1">
    <source>
        <dbReference type="SAM" id="MobiDB-lite"/>
    </source>
</evidence>
<dbReference type="RefSeq" id="XP_001454644.1">
    <property type="nucleotide sequence ID" value="XM_001454607.1"/>
</dbReference>
<gene>
    <name evidence="2" type="ORF">GSPATT00020900001</name>
</gene>
<dbReference type="InParanoid" id="A0DW30"/>
<sequence>MAQNNLQEEQNQLAQRLLLENPKKTHLEQFNHLSALSETNSQYIESNQGSGYLGSQKCNNIVYHHLESQFNSSRNMKIKNNRAIGSLLNSDVSNHNLSDDELENEDRSNKEQVNTIEEEEQDIDSNKEIFQIPPDIESLEKPLTYDELNRKCKNLEAEAKKTKQINEVLLNQVENDKSKIKKFEELEKHYTDQISQDATKISSLEEQLSSLSQELKEQNNKQELIIQKQKESIIQIQIKLEQQAQHYNQQRQQFQEQLTQYQNRLSTYEKGQKTNGQKGDLIQNELLKIKDQIILHLQNELVQFKVSQQQTKTEPLNKIKINTNPSKQEIKNYSINQNKQKLKTQDQVLSKPPSAKKQMTHYDQQKLLSSLLNPQHRQCNSWIAQLNQKNKNMLHSYTNSQKNNQSLSNLNCSIIENVDQNCQINDNQLILNENA</sequence>
<dbReference type="HOGENOM" id="CLU_630860_0_0_1"/>
<evidence type="ECO:0000313" key="2">
    <source>
        <dbReference type="EMBL" id="CAK87247.1"/>
    </source>
</evidence>
<organism evidence="2 3">
    <name type="scientific">Paramecium tetraurelia</name>
    <dbReference type="NCBI Taxonomy" id="5888"/>
    <lineage>
        <taxon>Eukaryota</taxon>
        <taxon>Sar</taxon>
        <taxon>Alveolata</taxon>
        <taxon>Ciliophora</taxon>
        <taxon>Intramacronucleata</taxon>
        <taxon>Oligohymenophorea</taxon>
        <taxon>Peniculida</taxon>
        <taxon>Parameciidae</taxon>
        <taxon>Paramecium</taxon>
    </lineage>
</organism>
<dbReference type="GeneID" id="5040429"/>
<dbReference type="EMBL" id="CT868607">
    <property type="protein sequence ID" value="CAK87247.1"/>
    <property type="molecule type" value="Genomic_DNA"/>
</dbReference>
<evidence type="ECO:0000313" key="3">
    <source>
        <dbReference type="Proteomes" id="UP000000600"/>
    </source>
</evidence>
<keyword evidence="3" id="KW-1185">Reference proteome</keyword>
<reference evidence="2 3" key="1">
    <citation type="journal article" date="2006" name="Nature">
        <title>Global trends of whole-genome duplications revealed by the ciliate Paramecium tetraurelia.</title>
        <authorList>
            <consortium name="Genoscope"/>
            <person name="Aury J.-M."/>
            <person name="Jaillon O."/>
            <person name="Duret L."/>
            <person name="Noel B."/>
            <person name="Jubin C."/>
            <person name="Porcel B.M."/>
            <person name="Segurens B."/>
            <person name="Daubin V."/>
            <person name="Anthouard V."/>
            <person name="Aiach N."/>
            <person name="Arnaiz O."/>
            <person name="Billaut A."/>
            <person name="Beisson J."/>
            <person name="Blanc I."/>
            <person name="Bouhouche K."/>
            <person name="Camara F."/>
            <person name="Duharcourt S."/>
            <person name="Guigo R."/>
            <person name="Gogendeau D."/>
            <person name="Katinka M."/>
            <person name="Keller A.-M."/>
            <person name="Kissmehl R."/>
            <person name="Klotz C."/>
            <person name="Koll F."/>
            <person name="Le Moue A."/>
            <person name="Lepere C."/>
            <person name="Malinsky S."/>
            <person name="Nowacki M."/>
            <person name="Nowak J.K."/>
            <person name="Plattner H."/>
            <person name="Poulain J."/>
            <person name="Ruiz F."/>
            <person name="Serrano V."/>
            <person name="Zagulski M."/>
            <person name="Dessen P."/>
            <person name="Betermier M."/>
            <person name="Weissenbach J."/>
            <person name="Scarpelli C."/>
            <person name="Schachter V."/>
            <person name="Sperling L."/>
            <person name="Meyer E."/>
            <person name="Cohen J."/>
            <person name="Wincker P."/>
        </authorList>
    </citation>
    <scope>NUCLEOTIDE SEQUENCE [LARGE SCALE GENOMIC DNA]</scope>
    <source>
        <strain evidence="2 3">Stock d4-2</strain>
    </source>
</reference>
<accession>A0DW30</accession>
<dbReference type="KEGG" id="ptm:GSPATT00020900001"/>
<name>A0DW30_PARTE</name>
<dbReference type="OMA" id="CQINDNQ"/>
<dbReference type="Proteomes" id="UP000000600">
    <property type="component" value="Unassembled WGS sequence"/>
</dbReference>
<dbReference type="AlphaFoldDB" id="A0DW30"/>
<feature type="region of interest" description="Disordered" evidence="1">
    <location>
        <begin position="95"/>
        <end position="125"/>
    </location>
</feature>
<dbReference type="OrthoDB" id="311614at2759"/>
<proteinExistence type="predicted"/>
<protein>
    <submittedName>
        <fullName evidence="2">Uncharacterized protein</fullName>
    </submittedName>
</protein>